<protein>
    <submittedName>
        <fullName evidence="1">Uncharacterized protein</fullName>
    </submittedName>
</protein>
<name>A0ACC8XJ53_9FIRM</name>
<dbReference type="Proteomes" id="UP000188637">
    <property type="component" value="Unassembled WGS sequence"/>
</dbReference>
<accession>A0ACC8XJ53</accession>
<keyword evidence="2" id="KW-1185">Reference proteome</keyword>
<dbReference type="EMBL" id="LJHD01000042">
    <property type="protein sequence ID" value="ONI45903.1"/>
    <property type="molecule type" value="Genomic_DNA"/>
</dbReference>
<comment type="caution">
    <text evidence="1">The sequence shown here is derived from an EMBL/GenBank/DDBJ whole genome shotgun (WGS) entry which is preliminary data.</text>
</comment>
<sequence length="89" mass="10526">MHNWSFYRLSKFIEYKAKLEGIKVEYVNPAYSSQTCPVCREKNKVKDRGYKCGYRNHRDVVGAINISLGYKIKLYQPTMFCPRLKIILD</sequence>
<gene>
    <name evidence="1" type="ORF">AN640_04015</name>
</gene>
<reference evidence="1" key="1">
    <citation type="submission" date="2016-08" db="EMBL/GenBank/DDBJ databases">
        <authorList>
            <person name="Ngugi D.K."/>
            <person name="Miyake S."/>
            <person name="Stingl U."/>
        </authorList>
    </citation>
    <scope>NUCLEOTIDE SEQUENCE</scope>
    <source>
        <strain evidence="1">SCG-D08WGA-EpuloA1</strain>
    </source>
</reference>
<evidence type="ECO:0000313" key="1">
    <source>
        <dbReference type="EMBL" id="ONI45903.1"/>
    </source>
</evidence>
<evidence type="ECO:0000313" key="2">
    <source>
        <dbReference type="Proteomes" id="UP000188637"/>
    </source>
</evidence>
<proteinExistence type="predicted"/>
<organism evidence="1 2">
    <name type="scientific">Candidatus Epulonipiscium fishelsonii</name>
    <dbReference type="NCBI Taxonomy" id="77094"/>
    <lineage>
        <taxon>Bacteria</taxon>
        <taxon>Bacillati</taxon>
        <taxon>Bacillota</taxon>
        <taxon>Clostridia</taxon>
        <taxon>Lachnospirales</taxon>
        <taxon>Lachnospiraceae</taxon>
        <taxon>Candidatus Epulonipiscium</taxon>
    </lineage>
</organism>